<sequence length="482" mass="54400">MIGAENAARLETIATHIAKSTNDDDDSLPVDSNVDSKPIAKARQNISKKTRRRQPRARKSIATLRRTQSESIPNKTHSDKNSDSDSDSDLPDAQSLLMTPELKKKFPAKRKKTFTGATMIEPPTLAATQIKPALLVKSASEELQIAKEDDADDLGCIQTLRVPGELVLAVFRREYYPARIIAKISENRYKVEFFDGFKNILSRSSMFTMYDKKFKTCRLGRFQLVGDEPAIRRTSLGTIDLETDFSRDMVIFRDLVKQVEAVRKHLDRLHQCSADELEKMAETEYRIKTFFSGDASSKRLLASQVSSGFLNRAEFDFLGRLLSRWYRDPPSAASAADAQHQISQTRETEQKIEQSGLSTTDPSSPKSVLTEDTDATEILPEAVESNERLCSHNTSKTGTEQESEPASKNTHCALDLDQHEKSSLALRFVYDVLVPHAIRRMTVNREACSLEESEQLMRSKNRENQWVEHILAARGISLETWI</sequence>
<evidence type="ECO:0000256" key="1">
    <source>
        <dbReference type="SAM" id="MobiDB-lite"/>
    </source>
</evidence>
<organism evidence="2 3">
    <name type="scientific">Coemansia asiatica</name>
    <dbReference type="NCBI Taxonomy" id="1052880"/>
    <lineage>
        <taxon>Eukaryota</taxon>
        <taxon>Fungi</taxon>
        <taxon>Fungi incertae sedis</taxon>
        <taxon>Zoopagomycota</taxon>
        <taxon>Kickxellomycotina</taxon>
        <taxon>Kickxellomycetes</taxon>
        <taxon>Kickxellales</taxon>
        <taxon>Kickxellaceae</taxon>
        <taxon>Coemansia</taxon>
    </lineage>
</organism>
<feature type="compositionally biased region" description="Basic residues" evidence="1">
    <location>
        <begin position="46"/>
        <end position="59"/>
    </location>
</feature>
<dbReference type="EMBL" id="JANBOH010000004">
    <property type="protein sequence ID" value="KAJ1648522.1"/>
    <property type="molecule type" value="Genomic_DNA"/>
</dbReference>
<protein>
    <submittedName>
        <fullName evidence="2">Uncharacterized protein</fullName>
    </submittedName>
</protein>
<accession>A0A9W8CL36</accession>
<feature type="region of interest" description="Disordered" evidence="1">
    <location>
        <begin position="17"/>
        <end position="102"/>
    </location>
</feature>
<feature type="region of interest" description="Disordered" evidence="1">
    <location>
        <begin position="332"/>
        <end position="407"/>
    </location>
</feature>
<feature type="compositionally biased region" description="Polar residues" evidence="1">
    <location>
        <begin position="353"/>
        <end position="367"/>
    </location>
</feature>
<keyword evidence="3" id="KW-1185">Reference proteome</keyword>
<evidence type="ECO:0000313" key="3">
    <source>
        <dbReference type="Proteomes" id="UP001145021"/>
    </source>
</evidence>
<gene>
    <name evidence="2" type="ORF">LPJ64_000220</name>
</gene>
<dbReference type="AlphaFoldDB" id="A0A9W8CL36"/>
<dbReference type="Proteomes" id="UP001145021">
    <property type="component" value="Unassembled WGS sequence"/>
</dbReference>
<reference evidence="2" key="1">
    <citation type="submission" date="2022-07" db="EMBL/GenBank/DDBJ databases">
        <title>Phylogenomic reconstructions and comparative analyses of Kickxellomycotina fungi.</title>
        <authorList>
            <person name="Reynolds N.K."/>
            <person name="Stajich J.E."/>
            <person name="Barry K."/>
            <person name="Grigoriev I.V."/>
            <person name="Crous P."/>
            <person name="Smith M.E."/>
        </authorList>
    </citation>
    <scope>NUCLEOTIDE SEQUENCE</scope>
    <source>
        <strain evidence="2">NBRC 105413</strain>
    </source>
</reference>
<feature type="compositionally biased region" description="Polar residues" evidence="1">
    <location>
        <begin position="391"/>
        <end position="407"/>
    </location>
</feature>
<name>A0A9W8CL36_9FUNG</name>
<feature type="compositionally biased region" description="Polar residues" evidence="1">
    <location>
        <begin position="65"/>
        <end position="75"/>
    </location>
</feature>
<dbReference type="Gene3D" id="2.30.30.140">
    <property type="match status" value="1"/>
</dbReference>
<proteinExistence type="predicted"/>
<comment type="caution">
    <text evidence="2">The sequence shown here is derived from an EMBL/GenBank/DDBJ whole genome shotgun (WGS) entry which is preliminary data.</text>
</comment>
<evidence type="ECO:0000313" key="2">
    <source>
        <dbReference type="EMBL" id="KAJ1648522.1"/>
    </source>
</evidence>